<organism evidence="1 2">
    <name type="scientific">Salipiger thiooxidans</name>
    <dbReference type="NCBI Taxonomy" id="282683"/>
    <lineage>
        <taxon>Bacteria</taxon>
        <taxon>Pseudomonadati</taxon>
        <taxon>Pseudomonadota</taxon>
        <taxon>Alphaproteobacteria</taxon>
        <taxon>Rhodobacterales</taxon>
        <taxon>Roseobacteraceae</taxon>
        <taxon>Salipiger</taxon>
    </lineage>
</organism>
<accession>A0A1G7N171</accession>
<reference evidence="2" key="1">
    <citation type="submission" date="2016-10" db="EMBL/GenBank/DDBJ databases">
        <authorList>
            <person name="Varghese N."/>
            <person name="Submissions S."/>
        </authorList>
    </citation>
    <scope>NUCLEOTIDE SEQUENCE [LARGE SCALE GENOMIC DNA]</scope>
    <source>
        <strain evidence="2">DSM 10146</strain>
    </source>
</reference>
<name>A0A1G7N171_9RHOB</name>
<sequence>MMNLAEYSRTLSCLADYLPWVALVGEGVVLNKGGSFQRTAKFRWPDLDRPSRSNWSRWRDG</sequence>
<dbReference type="EMBL" id="FNAV01000048">
    <property type="protein sequence ID" value="SDF67764.1"/>
    <property type="molecule type" value="Genomic_DNA"/>
</dbReference>
<evidence type="ECO:0000313" key="1">
    <source>
        <dbReference type="EMBL" id="SDF67764.1"/>
    </source>
</evidence>
<dbReference type="Proteomes" id="UP000198994">
    <property type="component" value="Unassembled WGS sequence"/>
</dbReference>
<dbReference type="AlphaFoldDB" id="A0A1G7N171"/>
<gene>
    <name evidence="1" type="ORF">SAMN04488105_1489</name>
</gene>
<protein>
    <submittedName>
        <fullName evidence="1">Type IV secretion system protein VirB4</fullName>
    </submittedName>
</protein>
<keyword evidence="2" id="KW-1185">Reference proteome</keyword>
<proteinExistence type="predicted"/>
<dbReference type="STRING" id="282683.SAMN04488105_1489"/>
<evidence type="ECO:0000313" key="2">
    <source>
        <dbReference type="Proteomes" id="UP000198994"/>
    </source>
</evidence>